<organism evidence="1">
    <name type="scientific">marine metagenome</name>
    <dbReference type="NCBI Taxonomy" id="408172"/>
    <lineage>
        <taxon>unclassified sequences</taxon>
        <taxon>metagenomes</taxon>
        <taxon>ecological metagenomes</taxon>
    </lineage>
</organism>
<dbReference type="EMBL" id="UINC01224734">
    <property type="protein sequence ID" value="SVE54488.1"/>
    <property type="molecule type" value="Genomic_DNA"/>
</dbReference>
<dbReference type="AlphaFoldDB" id="A0A383EEG9"/>
<evidence type="ECO:0000313" key="1">
    <source>
        <dbReference type="EMBL" id="SVE54488.1"/>
    </source>
</evidence>
<proteinExistence type="predicted"/>
<sequence length="34" mass="3623">MNPSSNGFGRSSHLSRRTLLRAAGLGGLVWLTPL</sequence>
<reference evidence="1" key="1">
    <citation type="submission" date="2018-05" db="EMBL/GenBank/DDBJ databases">
        <authorList>
            <person name="Lanie J.A."/>
            <person name="Ng W.-L."/>
            <person name="Kazmierczak K.M."/>
            <person name="Andrzejewski T.M."/>
            <person name="Davidsen T.M."/>
            <person name="Wayne K.J."/>
            <person name="Tettelin H."/>
            <person name="Glass J.I."/>
            <person name="Rusch D."/>
            <person name="Podicherti R."/>
            <person name="Tsui H.-C.T."/>
            <person name="Winkler M.E."/>
        </authorList>
    </citation>
    <scope>NUCLEOTIDE SEQUENCE</scope>
</reference>
<gene>
    <name evidence="1" type="ORF">METZ01_LOCUS507342</name>
</gene>
<protein>
    <submittedName>
        <fullName evidence="1">Uncharacterized protein</fullName>
    </submittedName>
</protein>
<dbReference type="PROSITE" id="PS51318">
    <property type="entry name" value="TAT"/>
    <property type="match status" value="1"/>
</dbReference>
<name>A0A383EEG9_9ZZZZ</name>
<accession>A0A383EEG9</accession>
<dbReference type="InterPro" id="IPR006311">
    <property type="entry name" value="TAT_signal"/>
</dbReference>
<feature type="non-terminal residue" evidence="1">
    <location>
        <position position="34"/>
    </location>
</feature>